<dbReference type="SMART" id="SM00698">
    <property type="entry name" value="MORN"/>
    <property type="match status" value="7"/>
</dbReference>
<dbReference type="EMBL" id="JAGDFM010000485">
    <property type="protein sequence ID" value="KAG7377757.1"/>
    <property type="molecule type" value="Genomic_DNA"/>
</dbReference>
<dbReference type="Proteomes" id="UP000694044">
    <property type="component" value="Unassembled WGS sequence"/>
</dbReference>
<evidence type="ECO:0000256" key="1">
    <source>
        <dbReference type="ARBA" id="ARBA00022737"/>
    </source>
</evidence>
<dbReference type="Pfam" id="PF00397">
    <property type="entry name" value="WW"/>
    <property type="match status" value="1"/>
</dbReference>
<dbReference type="InterPro" id="IPR003409">
    <property type="entry name" value="MORN"/>
</dbReference>
<dbReference type="Pfam" id="PF02493">
    <property type="entry name" value="MORN"/>
    <property type="match status" value="7"/>
</dbReference>
<protein>
    <submittedName>
        <fullName evidence="6">F-box/LRR-repeat protein 7</fullName>
    </submittedName>
</protein>
<dbReference type="SMART" id="SM00015">
    <property type="entry name" value="IQ"/>
    <property type="match status" value="8"/>
</dbReference>
<comment type="caution">
    <text evidence="6">The sequence shown here is derived from an EMBL/GenBank/DDBJ whole genome shotgun (WGS) entry which is preliminary data.</text>
</comment>
<feature type="region of interest" description="Disordered" evidence="3">
    <location>
        <begin position="2394"/>
        <end position="2417"/>
    </location>
</feature>
<feature type="region of interest" description="Disordered" evidence="3">
    <location>
        <begin position="3704"/>
        <end position="3732"/>
    </location>
</feature>
<keyword evidence="1" id="KW-0677">Repeat</keyword>
<feature type="region of interest" description="Disordered" evidence="3">
    <location>
        <begin position="163"/>
        <end position="190"/>
    </location>
</feature>
<evidence type="ECO:0000256" key="3">
    <source>
        <dbReference type="SAM" id="MobiDB-lite"/>
    </source>
</evidence>
<evidence type="ECO:0000259" key="5">
    <source>
        <dbReference type="PROSITE" id="PS51644"/>
    </source>
</evidence>
<organism evidence="6 7">
    <name type="scientific">Phytophthora pseudosyringae</name>
    <dbReference type="NCBI Taxonomy" id="221518"/>
    <lineage>
        <taxon>Eukaryota</taxon>
        <taxon>Sar</taxon>
        <taxon>Stramenopiles</taxon>
        <taxon>Oomycota</taxon>
        <taxon>Peronosporomycetes</taxon>
        <taxon>Peronosporales</taxon>
        <taxon>Peronosporaceae</taxon>
        <taxon>Phytophthora</taxon>
    </lineage>
</organism>
<dbReference type="PANTHER" id="PTHR23084">
    <property type="entry name" value="PHOSPHATIDYLINOSITOL-4-PHOSPHATE 5-KINASE RELATED"/>
    <property type="match status" value="1"/>
</dbReference>
<feature type="region of interest" description="Disordered" evidence="3">
    <location>
        <begin position="99"/>
        <end position="151"/>
    </location>
</feature>
<feature type="compositionally biased region" description="Basic and acidic residues" evidence="3">
    <location>
        <begin position="29"/>
        <end position="42"/>
    </location>
</feature>
<feature type="compositionally biased region" description="Polar residues" evidence="3">
    <location>
        <begin position="2799"/>
        <end position="2821"/>
    </location>
</feature>
<dbReference type="PANTHER" id="PTHR23084:SF263">
    <property type="entry name" value="MORN REPEAT-CONTAINING PROTEIN 1"/>
    <property type="match status" value="1"/>
</dbReference>
<feature type="coiled-coil region" evidence="2">
    <location>
        <begin position="2544"/>
        <end position="2571"/>
    </location>
</feature>
<dbReference type="PROSITE" id="PS50096">
    <property type="entry name" value="IQ"/>
    <property type="match status" value="5"/>
</dbReference>
<dbReference type="PROSITE" id="PS51644">
    <property type="entry name" value="HTH_OST"/>
    <property type="match status" value="1"/>
</dbReference>
<dbReference type="InterPro" id="IPR001202">
    <property type="entry name" value="WW_dom"/>
</dbReference>
<dbReference type="InterPro" id="IPR057207">
    <property type="entry name" value="FBXL15_LRR"/>
</dbReference>
<feature type="region of interest" description="Disordered" evidence="3">
    <location>
        <begin position="3566"/>
        <end position="3620"/>
    </location>
</feature>
<dbReference type="SMART" id="SM00456">
    <property type="entry name" value="WW"/>
    <property type="match status" value="1"/>
</dbReference>
<keyword evidence="7" id="KW-1185">Reference proteome</keyword>
<evidence type="ECO:0000313" key="6">
    <source>
        <dbReference type="EMBL" id="KAG7377757.1"/>
    </source>
</evidence>
<dbReference type="PROSITE" id="PS01159">
    <property type="entry name" value="WW_DOMAIN_1"/>
    <property type="match status" value="1"/>
</dbReference>
<dbReference type="Pfam" id="PF00612">
    <property type="entry name" value="IQ"/>
    <property type="match status" value="2"/>
</dbReference>
<feature type="region of interest" description="Disordered" evidence="3">
    <location>
        <begin position="2787"/>
        <end position="2861"/>
    </location>
</feature>
<feature type="coiled-coil region" evidence="2">
    <location>
        <begin position="2621"/>
        <end position="2690"/>
    </location>
</feature>
<feature type="domain" description="WW" evidence="4">
    <location>
        <begin position="3846"/>
        <end position="3879"/>
    </location>
</feature>
<feature type="region of interest" description="Disordered" evidence="3">
    <location>
        <begin position="2903"/>
        <end position="2928"/>
    </location>
</feature>
<feature type="coiled-coil region" evidence="2">
    <location>
        <begin position="3264"/>
        <end position="3298"/>
    </location>
</feature>
<dbReference type="InterPro" id="IPR006553">
    <property type="entry name" value="Leu-rich_rpt_Cys-con_subtyp"/>
</dbReference>
<feature type="compositionally biased region" description="Polar residues" evidence="3">
    <location>
        <begin position="165"/>
        <end position="190"/>
    </location>
</feature>
<reference evidence="6" key="1">
    <citation type="submission" date="2021-02" db="EMBL/GenBank/DDBJ databases">
        <authorList>
            <person name="Palmer J.M."/>
        </authorList>
    </citation>
    <scope>NUCLEOTIDE SEQUENCE</scope>
    <source>
        <strain evidence="6">SCRP734</strain>
    </source>
</reference>
<dbReference type="InterPro" id="IPR000048">
    <property type="entry name" value="IQ_motif_EF-hand-BS"/>
</dbReference>
<dbReference type="Pfam" id="PF25372">
    <property type="entry name" value="DUF7885"/>
    <property type="match status" value="1"/>
</dbReference>
<sequence>MAKRHALDLQVITDRPTKKKPKGPIAPRPRHELSGRNCDDNKSQSCSPLRGKERAHFESWLNAPVETPAVPGAGAAKRVKDGDLLMFRANRVSLFPVEERSVRTHSRRPRSSDESPPRKTARYVDTTLKDSAARDAAVSLPPIRSPSSKDKAVLDQLLAGCQTKARGSTPGSPKQQDNQQHSGRTANANANDDVVLPDQLFYEQNSDQPLAKVDLSDWVPFCTEDSSVLLLMASKLSQRCTDLDLSGLVTLTRAKDFTALLANCPKLQRLVLAKFENIPKAAFHAIARRCVSVSEMSLAESDSVTDDLVGAVAEAFTRLSSLNLEGCDHLTDSGVLQLLKRAKRLERLRLDHCIFVSDAAMEPLMKTRGANLKTISVRHCRKVTDSTIKELFAHQPRVLEELNVSYCVDVTDASFECLCSVPSFFGNRAVSTYPKLVKLDISGCSSLTNLSCSWIAAACPLLQSLQASGCVGLSDKGLLALAGLLKLEELDLSRCVGFTDSAFDKFFRTVGIDANATRPSDVPAPKSFKPLKRLTLSNCPNVGEKTLLAVIGTCSKSLTSLDISRVGAVPGSVLVRLVKAARSLSELRLAGQPEVSRTMLTHLASYNKVLRLLDLGDCADVDDLAIYPLVVMQSLEQLHLSGCPKLSSRGFQSLPENLTHLELHRHPRDKLDEACTRILGDRLRKLEVLEFSHSGGIDPAGLAAIWSKCRFLRHLNVFQCPLVQASDLNKLLRSRPDNPYGLAVIVDREEAFTGLAASDPEDAAKARRREKMLGHSAKGVELATLLQARFRVRYRAREKQVEQDDREWGQFCAALDIQRVFRGYSCRMKYGVTRRKVTRAVVLIQYRWRKRRHDRRVRRAQSYWTNRSELKVFHAWKSSHLDKKREQKRALAAMKAAKALNFWGERRLPVLFGAWKQFVQHKRRRAKKALAFWKCQALPRVVEAWRALTAQENRRRELVVKVFLNTVSLEAHNSTPQLEGTARANLAAKRLVWRLWLEFVRGQKLFLLKATMSIVCGGLTHWAFRQWHQNAQRERQLREKYRRLAGKIFHRDKLLVWNAWVDFVREQRAKRRAFAKFSSNIMTKCWLRWRNYHDDLVALRAVSGRVAARLRMVNAAKAVSTWYEFTHEQIETRNRQRRALAFFMNGTQLRVFTAWAAHTEYAQHCRERVRAMMANVHLAFTFTTWVMHVRDVQHAHRMATTLQAFWRGVVTRRQVENHFFYTVWAAVMIQNAWRGRLGRALLLAATRKARLREYVRSERERDFMAAEEALTRQMERELCMVIVLQRRWRGVAARHLVEEVRRARLILRKQQEAEMQELVRVQARRRQLERERLERTKNLAAITIQRHIRGYLARRWFASQKELLVKMRCASHVQALYRGRMARRRTAALRRSYITRMEVLTRRAVEGKMLRTLGAPTRPTQRGLRSFLAFFGLDPATFLTDIRSVFREVREDFDELRVFFHVVKNKVDANAAKQLEAQAQTQAVAPPPVATEKNRRRTFNFTRLQSKSQAAQRYLGDFEQMVTNAADEKRRAEERVERGGAVRVVLPGHPRCGETAYVLSVADSVAQVKMDLDGELEFFPMVIPATKLEPAKRVLHRVPELAFSAAYAVSVAGPDGKISAKWRQELEAYAASIADESKRYCAARVIQCMARVYLARTQYQRELELQGVNAARRQQALLRVLKTLRCANTRVARMLVMLQLVRPMDVPPGLPDQPLDIQKVINRVQRSIARRRELEQVLVRLAPVEYKGALANDSHGPVFLPAPYTRFIDRLLLYPLRWVQRATTVAVAKRLAKRGQAELAAFIGGAEFAKSFEEEHAKAREHYFPQLANCSFCASEGWALVHGVFQERQVAVWETREQDSDDQPHKFRTATVPHGWGVAHFLTGQVHPGQAAGHAAAAAIAQVVTRWNWLERNSVEARFKSLQTVKALKAQEREEILEAQLLERQGAWNAERSREGPRGYAKRHAQLSVLEENTIVFLARFEREVAWRDREEVRLLQDEARGNAQANKERAELAAQGRALHQLQQQKPEGVVEVQVTATPKSPLEFLCVGCFIEVELDDGNWYEARVEAVDPYDTCTAQMLYTEDGTRETIKLLKATETEDKQLSAQDRANLTVAEITAAAQQKAAADATPFRPWRAGKAADVIWEAPLDNGAPITQYVLEWEDESGDEALAGKAIVSGSSSSIDCQHISGLSTEVGTPELSLAQQTPGDVSDRSPTAPVATTTTLWPILPDCERSMRVRIAAANVQGVGLASVYVEMPEELTEVSYLTAVRLTRPPVDTSPLEARETAAMGLEDSEAQQLRAKLTCTVCQTSGFRSLEQVGEHICRTHAVPLLCPFRSCAHVCASERALRYHLWNSSVNHLTPDEKASAFFVEIFQLSRQYCFRKPRRHVVPGHASMSRQSSSALTPPRDEYERAEREQAQIDEEVYLEGKFQDAVTVWLARGRGLQERNLAKRDKLERRERENRLETPSPLFGVDFESPEVNVGRRNAVLDTIRLLEEDLEAFRVEANTQLDVLRHEQGELQDYIALKSKRIKASGGEEWQKQSLKRERKKAEASLAQVQDKLAALAASSEQRIAMMEKELDRLGAIEKAFVPFTHQLIRTLRMRALVQETHEHGSDILESHRLLLAQYQDDLRKLLERMDHEVELLNVWDAMIAARTKQLQALQEELRRLQLLHVAEQQKLRQQRDEGDEAFLLGKLRQEQARIVYRRERAEKDAMARAKMTRVELAMADAKAAREAAEAAAAGDEPKMPLHSLHISNHDLALHGRFLSGKSTDAEYLRDDAVKPPAQDAAPPVSGSAQPTSAGQATSELKPSANAGTANVDAPAGDDVAVGIEASEALAKPKPRRRTRKDSKPKLRELPHTYVRLECSFQDGRIQGHVVIEYNDGSVYEGPWVEDASASATRPVISSAGAEPDPPRKTRKPARKHWGKFTCQDGTIWEGDGVDNFFSPFTASGAHFRVTSCPATHIYEGSVRRGKFHGLGTLHIRMAFARGEYVGEWKDGQRHGYGIERMANGELYEGYWAHDRHNGPGELVLSDGSRYDGSFRRGLWHGNGVRTLSNGDRISGEFRDGFLDGPGAVEFADGRHYAGAMKRTRRHGHGILVFPTGDRYEGPFEDDEMHGEGMFISRSAGGEDTLGGKSEPLERLGRWERGERTGWLSKPSSQLATATFVQYFGVLHRDNGAGELELDLLPNKFRTPYAVMIARQLPTLPEGVDPEDAFVKAVVHLLAKTQNVMVGAEVLEKTSTDHAAVVKAIEEHGPELEKLRNEQEVCARAMREANARFTGLAAELSEAEAQEEAMQVKVEQFWKQDRQQLERKYREAVEGLHALEPMDWYRLRSAKLDDTFMAILKALCVLLSFTSNFQLERIEKERREKLAKYEKQKLQLPVEPPPEFPSREDVLRLLSNSDENVILGDREGLIHRYAVKALYVLPLFDAYSFADGIRRARLLSLTNVIHHPRLRPSNFQLHTVSPALAATCVWVRAAYQYASKAAEIAPTVQRAHAQRLIVLRMREELAAERATEQQAVQAAEEARAKLEAAQNGMTTLQETRARLRKVLDDLDALDRAESEPMAKHNITRPRTGPKSSTGAPLEAGGGEPSKGDTTWAADAAPESSHEPKEAVLGRILSDVALAQEFNILKLEVHKVVSRHDGGKVPLSAFPAAYEKSMHKPIVPATFGVKKLRTLLGLLEDVVMVVPPERPDEVETVQLCPEASSSEEEDGGEDGAPKPKRVHYPAPPRLSCFCRSCPGLSFVNAGELRTHEATKWHDWNVAAKREGRKPRKWTVASSCWSEVYDAGSGDVCYYNRMSQQVVAAADGPPPEMQAGDILLELLVDQPPEAEAAEAAETEEPWEEVADESGSVYFYNRKSGETSWTRPRLPAADAAAAATEVQHAQ</sequence>
<proteinExistence type="predicted"/>
<evidence type="ECO:0000313" key="7">
    <source>
        <dbReference type="Proteomes" id="UP000694044"/>
    </source>
</evidence>
<name>A0A8T1V8Z1_9STRA</name>
<feature type="domain" description="HTH OST-type" evidence="5">
    <location>
        <begin position="3636"/>
        <end position="3712"/>
    </location>
</feature>
<dbReference type="SMART" id="SM00367">
    <property type="entry name" value="LRR_CC"/>
    <property type="match status" value="13"/>
</dbReference>
<gene>
    <name evidence="6" type="primary">FBXL7</name>
    <name evidence="6" type="ORF">PHYPSEUDO_011050</name>
</gene>
<evidence type="ECO:0000259" key="4">
    <source>
        <dbReference type="PROSITE" id="PS50020"/>
    </source>
</evidence>
<dbReference type="InterPro" id="IPR025605">
    <property type="entry name" value="OST-HTH/LOTUS_dom"/>
</dbReference>
<accession>A0A8T1V8Z1</accession>
<feature type="region of interest" description="Disordered" evidence="3">
    <location>
        <begin position="1"/>
        <end position="53"/>
    </location>
</feature>
<keyword evidence="2" id="KW-0175">Coiled coil</keyword>
<dbReference type="OrthoDB" id="550575at2759"/>
<dbReference type="CDD" id="cd00201">
    <property type="entry name" value="WW"/>
    <property type="match status" value="1"/>
</dbReference>
<dbReference type="PROSITE" id="PS50020">
    <property type="entry name" value="WW_DOMAIN_2"/>
    <property type="match status" value="1"/>
</dbReference>
<evidence type="ECO:0000256" key="2">
    <source>
        <dbReference type="SAM" id="Coils"/>
    </source>
</evidence>